<reference evidence="2 3" key="1">
    <citation type="submission" date="2020-10" db="EMBL/GenBank/DDBJ databases">
        <title>Identification of Nocardia species via Next-generation sequencing and recognition of intraspecies genetic diversity.</title>
        <authorList>
            <person name="Li P."/>
            <person name="Li P."/>
            <person name="Lu B."/>
        </authorList>
    </citation>
    <scope>NUCLEOTIDE SEQUENCE [LARGE SCALE GENOMIC DNA]</scope>
    <source>
        <strain evidence="2 3">N-11</strain>
    </source>
</reference>
<comment type="caution">
    <text evidence="2">The sequence shown here is derived from an EMBL/GenBank/DDBJ whole genome shotgun (WGS) entry which is preliminary data.</text>
</comment>
<dbReference type="RefSeq" id="WP_195031087.1">
    <property type="nucleotide sequence ID" value="NZ_JADLRE010000001.1"/>
</dbReference>
<evidence type="ECO:0000313" key="3">
    <source>
        <dbReference type="Proteomes" id="UP000807309"/>
    </source>
</evidence>
<name>A0ABS0BZW2_9NOCA</name>
<keyword evidence="3" id="KW-1185">Reference proteome</keyword>
<dbReference type="EMBL" id="JADLRE010000001">
    <property type="protein sequence ID" value="MBF6223665.1"/>
    <property type="molecule type" value="Genomic_DNA"/>
</dbReference>
<dbReference type="Proteomes" id="UP000807309">
    <property type="component" value="Unassembled WGS sequence"/>
</dbReference>
<proteinExistence type="predicted"/>
<evidence type="ECO:0000313" key="2">
    <source>
        <dbReference type="EMBL" id="MBF6223665.1"/>
    </source>
</evidence>
<sequence length="113" mass="12171">MLTLAALLDRYEPLRGELAAVATDTAELITELTDPTVLDREIAEIQRDATRRITAAEQARADAEQATAAMRGRLDRAAELEQLAIAAAEESTESAEQPALRSDDELGGDGHQL</sequence>
<evidence type="ECO:0000256" key="1">
    <source>
        <dbReference type="SAM" id="MobiDB-lite"/>
    </source>
</evidence>
<protein>
    <recommendedName>
        <fullName evidence="4">ATPase</fullName>
    </recommendedName>
</protein>
<accession>A0ABS0BZW2</accession>
<organism evidence="2 3">
    <name type="scientific">Nocardia abscessus</name>
    <dbReference type="NCBI Taxonomy" id="120957"/>
    <lineage>
        <taxon>Bacteria</taxon>
        <taxon>Bacillati</taxon>
        <taxon>Actinomycetota</taxon>
        <taxon>Actinomycetes</taxon>
        <taxon>Mycobacteriales</taxon>
        <taxon>Nocardiaceae</taxon>
        <taxon>Nocardia</taxon>
    </lineage>
</organism>
<feature type="region of interest" description="Disordered" evidence="1">
    <location>
        <begin position="86"/>
        <end position="113"/>
    </location>
</feature>
<evidence type="ECO:0008006" key="4">
    <source>
        <dbReference type="Google" id="ProtNLM"/>
    </source>
</evidence>
<gene>
    <name evidence="2" type="ORF">IU470_00790</name>
</gene>